<dbReference type="InterPro" id="IPR006076">
    <property type="entry name" value="FAD-dep_OxRdtase"/>
</dbReference>
<evidence type="ECO:0000256" key="1">
    <source>
        <dbReference type="ARBA" id="ARBA00023002"/>
    </source>
</evidence>
<dbReference type="Pfam" id="PF01266">
    <property type="entry name" value="DAO"/>
    <property type="match status" value="1"/>
</dbReference>
<dbReference type="AlphaFoldDB" id="A0AAE5BXZ9"/>
<organism evidence="3 4">
    <name type="scientific">Stagnihabitans tardus</name>
    <dbReference type="NCBI Taxonomy" id="2699202"/>
    <lineage>
        <taxon>Bacteria</taxon>
        <taxon>Pseudomonadati</taxon>
        <taxon>Pseudomonadota</taxon>
        <taxon>Alphaproteobacteria</taxon>
        <taxon>Rhodobacterales</taxon>
        <taxon>Paracoccaceae</taxon>
        <taxon>Stagnihabitans</taxon>
    </lineage>
</organism>
<name>A0AAE5BXZ9_9RHOB</name>
<dbReference type="Gene3D" id="3.30.9.10">
    <property type="entry name" value="D-Amino Acid Oxidase, subunit A, domain 2"/>
    <property type="match status" value="1"/>
</dbReference>
<feature type="domain" description="FAD dependent oxidoreductase" evidence="2">
    <location>
        <begin position="5"/>
        <end position="315"/>
    </location>
</feature>
<reference evidence="3" key="1">
    <citation type="submission" date="2020-01" db="EMBL/GenBank/DDBJ databases">
        <authorList>
            <person name="Chen W.-M."/>
        </authorList>
    </citation>
    <scope>NUCLEOTIDE SEQUENCE</scope>
    <source>
        <strain evidence="3">CYK-10</strain>
    </source>
</reference>
<dbReference type="RefSeq" id="WP_168776658.1">
    <property type="nucleotide sequence ID" value="NZ_JAABNR010000037.1"/>
</dbReference>
<evidence type="ECO:0000313" key="4">
    <source>
        <dbReference type="Proteomes" id="UP001193501"/>
    </source>
</evidence>
<dbReference type="PANTHER" id="PTHR13847">
    <property type="entry name" value="SARCOSINE DEHYDROGENASE-RELATED"/>
    <property type="match status" value="1"/>
</dbReference>
<evidence type="ECO:0000313" key="3">
    <source>
        <dbReference type="EMBL" id="NBZ89868.1"/>
    </source>
</evidence>
<proteinExistence type="predicted"/>
<sequence length="335" mass="34211">MPSALIVGAGVTGACLALALSRRGVRVTVIDQAAAASGASGASFGWINASYALNPAHFALRSEGIAAHHRLARDLGADLWDWPGCLWFDDPEAKAAELSAQGYEVQPLTASQVQAREPRLSQPALFLPQEGAVDVAGLARAALVASGAEVILGLPVTRASAGRVQTPAGDFTADHVILANGCGAQVLCGLPMLRRPGLMLVSKPLPRVLSHILALPGQDLRQDRQGRLLAPLAPHHQSDSAETVADIPAQVAAGKARLSALLGVEVRAESVTLAYRPVPGDQLPAIGALAPGLWAAVMHSGATLAPVVAEGLAALITGGAAPLLSPFSPARLLAG</sequence>
<evidence type="ECO:0000259" key="2">
    <source>
        <dbReference type="Pfam" id="PF01266"/>
    </source>
</evidence>
<protein>
    <submittedName>
        <fullName evidence="3">FAD-dependent oxidoreductase</fullName>
    </submittedName>
</protein>
<accession>A0AAE5BXZ9</accession>
<keyword evidence="1" id="KW-0560">Oxidoreductase</keyword>
<dbReference type="Proteomes" id="UP001193501">
    <property type="component" value="Unassembled WGS sequence"/>
</dbReference>
<dbReference type="Gene3D" id="3.50.50.60">
    <property type="entry name" value="FAD/NAD(P)-binding domain"/>
    <property type="match status" value="1"/>
</dbReference>
<keyword evidence="4" id="KW-1185">Reference proteome</keyword>
<dbReference type="SUPFAM" id="SSF51905">
    <property type="entry name" value="FAD/NAD(P)-binding domain"/>
    <property type="match status" value="1"/>
</dbReference>
<comment type="caution">
    <text evidence="3">The sequence shown here is derived from an EMBL/GenBank/DDBJ whole genome shotgun (WGS) entry which is preliminary data.</text>
</comment>
<gene>
    <name evidence="3" type="ORF">GV832_19970</name>
</gene>
<dbReference type="EMBL" id="JAABNR010000037">
    <property type="protein sequence ID" value="NBZ89868.1"/>
    <property type="molecule type" value="Genomic_DNA"/>
</dbReference>
<dbReference type="GO" id="GO:0005737">
    <property type="term" value="C:cytoplasm"/>
    <property type="evidence" value="ECO:0007669"/>
    <property type="project" value="TreeGrafter"/>
</dbReference>
<dbReference type="InterPro" id="IPR036188">
    <property type="entry name" value="FAD/NAD-bd_sf"/>
</dbReference>
<dbReference type="GO" id="GO:0016491">
    <property type="term" value="F:oxidoreductase activity"/>
    <property type="evidence" value="ECO:0007669"/>
    <property type="project" value="UniProtKB-KW"/>
</dbReference>
<dbReference type="PANTHER" id="PTHR13847:SF289">
    <property type="entry name" value="GLYCINE OXIDASE"/>
    <property type="match status" value="1"/>
</dbReference>